<protein>
    <submittedName>
        <fullName evidence="1">Uncharacterized protein</fullName>
    </submittedName>
</protein>
<proteinExistence type="predicted"/>
<accession>A0ACB8Q3P0</accession>
<sequence>MSKIWFMLGSEGGSPGHAAYANKKGAMFTQLAEQATQKLRHAGYEPLGDDGSLIERLQEWTRRTEEGRLSWTGLVSSEDVRVGINYMFKVSGSPPTRLTLLPLRGRPVDVKHDRDTNGLWSILRAESLVIKHKCIYGSRREVFKNAVYVLDSRPEILDDVLLRGCHDIASYLLECGAPCSSNSLVLAARHGYEDIISMIVEAGVDPSSEDFLGDTALRMAIGSELNGLQTNLSRPPGPPIFLY</sequence>
<gene>
    <name evidence="1" type="ORF">K488DRAFT_75440</name>
</gene>
<dbReference type="EMBL" id="MU274848">
    <property type="protein sequence ID" value="KAI0026315.1"/>
    <property type="molecule type" value="Genomic_DNA"/>
</dbReference>
<reference evidence="1" key="1">
    <citation type="submission" date="2021-02" db="EMBL/GenBank/DDBJ databases">
        <authorList>
            <consortium name="DOE Joint Genome Institute"/>
            <person name="Ahrendt S."/>
            <person name="Looney B.P."/>
            <person name="Miyauchi S."/>
            <person name="Morin E."/>
            <person name="Drula E."/>
            <person name="Courty P.E."/>
            <person name="Chicoki N."/>
            <person name="Fauchery L."/>
            <person name="Kohler A."/>
            <person name="Kuo A."/>
            <person name="Labutti K."/>
            <person name="Pangilinan J."/>
            <person name="Lipzen A."/>
            <person name="Riley R."/>
            <person name="Andreopoulos W."/>
            <person name="He G."/>
            <person name="Johnson J."/>
            <person name="Barry K.W."/>
            <person name="Grigoriev I.V."/>
            <person name="Nagy L."/>
            <person name="Hibbett D."/>
            <person name="Henrissat B."/>
            <person name="Matheny P.B."/>
            <person name="Labbe J."/>
            <person name="Martin F."/>
        </authorList>
    </citation>
    <scope>NUCLEOTIDE SEQUENCE</scope>
    <source>
        <strain evidence="1">EC-137</strain>
    </source>
</reference>
<reference evidence="1" key="2">
    <citation type="journal article" date="2022" name="New Phytol.">
        <title>Evolutionary transition to the ectomycorrhizal habit in the genomes of a hyperdiverse lineage of mushroom-forming fungi.</title>
        <authorList>
            <person name="Looney B."/>
            <person name="Miyauchi S."/>
            <person name="Morin E."/>
            <person name="Drula E."/>
            <person name="Courty P.E."/>
            <person name="Kohler A."/>
            <person name="Kuo A."/>
            <person name="LaButti K."/>
            <person name="Pangilinan J."/>
            <person name="Lipzen A."/>
            <person name="Riley R."/>
            <person name="Andreopoulos W."/>
            <person name="He G."/>
            <person name="Johnson J."/>
            <person name="Nolan M."/>
            <person name="Tritt A."/>
            <person name="Barry K.W."/>
            <person name="Grigoriev I.V."/>
            <person name="Nagy L.G."/>
            <person name="Hibbett D."/>
            <person name="Henrissat B."/>
            <person name="Matheny P.B."/>
            <person name="Labbe J."/>
            <person name="Martin F.M."/>
        </authorList>
    </citation>
    <scope>NUCLEOTIDE SEQUENCE</scope>
    <source>
        <strain evidence="1">EC-137</strain>
    </source>
</reference>
<comment type="caution">
    <text evidence="1">The sequence shown here is derived from an EMBL/GenBank/DDBJ whole genome shotgun (WGS) entry which is preliminary data.</text>
</comment>
<keyword evidence="2" id="KW-1185">Reference proteome</keyword>
<name>A0ACB8Q3P0_9AGAM</name>
<dbReference type="Proteomes" id="UP000814128">
    <property type="component" value="Unassembled WGS sequence"/>
</dbReference>
<organism evidence="1 2">
    <name type="scientific">Vararia minispora EC-137</name>
    <dbReference type="NCBI Taxonomy" id="1314806"/>
    <lineage>
        <taxon>Eukaryota</taxon>
        <taxon>Fungi</taxon>
        <taxon>Dikarya</taxon>
        <taxon>Basidiomycota</taxon>
        <taxon>Agaricomycotina</taxon>
        <taxon>Agaricomycetes</taxon>
        <taxon>Russulales</taxon>
        <taxon>Lachnocladiaceae</taxon>
        <taxon>Vararia</taxon>
    </lineage>
</organism>
<evidence type="ECO:0000313" key="2">
    <source>
        <dbReference type="Proteomes" id="UP000814128"/>
    </source>
</evidence>
<evidence type="ECO:0000313" key="1">
    <source>
        <dbReference type="EMBL" id="KAI0026315.1"/>
    </source>
</evidence>